<name>A0ABU9EZ09_9STAP</name>
<organism evidence="3 4">
    <name type="scientific">Staphylococcus debuckii</name>
    <dbReference type="NCBI Taxonomy" id="2044912"/>
    <lineage>
        <taxon>Bacteria</taxon>
        <taxon>Bacillati</taxon>
        <taxon>Bacillota</taxon>
        <taxon>Bacilli</taxon>
        <taxon>Bacillales</taxon>
        <taxon>Staphylococcaceae</taxon>
        <taxon>Staphylococcus</taxon>
    </lineage>
</organism>
<feature type="compositionally biased region" description="Low complexity" evidence="2">
    <location>
        <begin position="296"/>
        <end position="318"/>
    </location>
</feature>
<feature type="compositionally biased region" description="Low complexity" evidence="2">
    <location>
        <begin position="326"/>
        <end position="354"/>
    </location>
</feature>
<keyword evidence="4" id="KW-1185">Reference proteome</keyword>
<accession>A0ABU9EZ09</accession>
<dbReference type="RefSeq" id="WP_341611144.1">
    <property type="nucleotide sequence ID" value="NZ_JBBWSC010000001.1"/>
</dbReference>
<dbReference type="EMBL" id="JBBWSC010000001">
    <property type="protein sequence ID" value="MEL0537463.1"/>
    <property type="molecule type" value="Genomic_DNA"/>
</dbReference>
<proteinExistence type="predicted"/>
<protein>
    <submittedName>
        <fullName evidence="3">KxYKxGKxW signal peptide domain-containing protein</fullName>
    </submittedName>
</protein>
<evidence type="ECO:0000256" key="1">
    <source>
        <dbReference type="ARBA" id="ARBA00022729"/>
    </source>
</evidence>
<evidence type="ECO:0000256" key="2">
    <source>
        <dbReference type="SAM" id="MobiDB-lite"/>
    </source>
</evidence>
<dbReference type="NCBIfam" id="TIGR03715">
    <property type="entry name" value="KxYKxGKxW"/>
    <property type="match status" value="1"/>
</dbReference>
<comment type="caution">
    <text evidence="3">The sequence shown here is derived from an EMBL/GenBank/DDBJ whole genome shotgun (WGS) entry which is preliminary data.</text>
</comment>
<feature type="compositionally biased region" description="Low complexity" evidence="2">
    <location>
        <begin position="188"/>
        <end position="207"/>
    </location>
</feature>
<evidence type="ECO:0000313" key="4">
    <source>
        <dbReference type="Proteomes" id="UP001380601"/>
    </source>
</evidence>
<sequence>MSKKKKKLEQSMGEEKVRFKLYKAGKHWIKAGLKEIELLRIMGMPFKNKSVEKEQKIELDVDTTDDLKQDFIKKSAVVGGAFATMNLIDGHQAFAASETPVTSELSSFSETVANQNSTSLTKSSASQSNTNASTESSASETNTESSQAESTAPSQTSTSEQSEAINSSSMSESGKDEQVESTSDSQTESKSVSKSAESSQSSQFSEPSESHKTSETSTSKSEAIQNSEASSSTDNSESQAHTQSSESQTHQEQKDSENLTKGSSEASQSTTKSAVESISAKNSTTTSSTDKKSVANSTSEKSTTSSSASNKTASTQSQNSAKIDASGTQSTTSSNNPSSSVNQSTSTSTSMSNSPLRVRMLAATPQAAQMAAAATTTSTTYTGAGTDKYNGVPIYYHLTVTNTNNTSLTFVYTVTYDNPETTAVEKPSLGSNTVTMNTWGTATVPMITLGKGYGTPTNVQSGLSTWDAPTKFLTTPRPTDNQMTKNGNGYSWPYTTITSTNTG</sequence>
<feature type="region of interest" description="Disordered" evidence="2">
    <location>
        <begin position="118"/>
        <end position="354"/>
    </location>
</feature>
<dbReference type="Pfam" id="PF19258">
    <property type="entry name" value="KxYKxGKxW_sig"/>
    <property type="match status" value="1"/>
</dbReference>
<feature type="compositionally biased region" description="Polar residues" evidence="2">
    <location>
        <begin position="259"/>
        <end position="276"/>
    </location>
</feature>
<keyword evidence="1" id="KW-0732">Signal</keyword>
<reference evidence="3 4" key="1">
    <citation type="submission" date="2024-04" db="EMBL/GenBank/DDBJ databases">
        <title>Staphylococcus debuckii a clinical isolate.</title>
        <authorList>
            <person name="Magnan C."/>
            <person name="Plumet L."/>
            <person name="Morsli M."/>
            <person name="Molle V."/>
            <person name="Lavigne J.-P."/>
        </authorList>
    </citation>
    <scope>NUCLEOTIDE SEQUENCE [LARGE SCALE GENOMIC DNA]</scope>
    <source>
        <strain evidence="3 4">NSD001</strain>
    </source>
</reference>
<feature type="compositionally biased region" description="Basic and acidic residues" evidence="2">
    <location>
        <begin position="249"/>
        <end position="258"/>
    </location>
</feature>
<gene>
    <name evidence="3" type="ORF">AADA34_01825</name>
</gene>
<feature type="compositionally biased region" description="Low complexity" evidence="2">
    <location>
        <begin position="215"/>
        <end position="248"/>
    </location>
</feature>
<evidence type="ECO:0000313" key="3">
    <source>
        <dbReference type="EMBL" id="MEL0537463.1"/>
    </source>
</evidence>
<feature type="compositionally biased region" description="Low complexity" evidence="2">
    <location>
        <begin position="118"/>
        <end position="172"/>
    </location>
</feature>
<dbReference type="Proteomes" id="UP001380601">
    <property type="component" value="Unassembled WGS sequence"/>
</dbReference>
<feature type="compositionally biased region" description="Low complexity" evidence="2">
    <location>
        <begin position="277"/>
        <end position="288"/>
    </location>
</feature>
<dbReference type="Gene3D" id="2.60.40.3400">
    <property type="match status" value="1"/>
</dbReference>
<dbReference type="InterPro" id="IPR022263">
    <property type="entry name" value="KxYKxGKxW"/>
</dbReference>